<dbReference type="EMBL" id="CP036266">
    <property type="protein sequence ID" value="QDT18455.1"/>
    <property type="molecule type" value="Genomic_DNA"/>
</dbReference>
<dbReference type="AlphaFoldDB" id="A0A517PGG9"/>
<dbReference type="Proteomes" id="UP000320421">
    <property type="component" value="Chromosome"/>
</dbReference>
<protein>
    <submittedName>
        <fullName evidence="1">Uncharacterized protein</fullName>
    </submittedName>
</protein>
<name>A0A517PGG9_9PLAN</name>
<dbReference type="RefSeq" id="WP_145180021.1">
    <property type="nucleotide sequence ID" value="NZ_CP036266.1"/>
</dbReference>
<reference evidence="1 2" key="1">
    <citation type="submission" date="2019-02" db="EMBL/GenBank/DDBJ databases">
        <title>Deep-cultivation of Planctomycetes and their phenomic and genomic characterization uncovers novel biology.</title>
        <authorList>
            <person name="Wiegand S."/>
            <person name="Jogler M."/>
            <person name="Boedeker C."/>
            <person name="Pinto D."/>
            <person name="Vollmers J."/>
            <person name="Rivas-Marin E."/>
            <person name="Kohn T."/>
            <person name="Peeters S.H."/>
            <person name="Heuer A."/>
            <person name="Rast P."/>
            <person name="Oberbeckmann S."/>
            <person name="Bunk B."/>
            <person name="Jeske O."/>
            <person name="Meyerdierks A."/>
            <person name="Storesund J.E."/>
            <person name="Kallscheuer N."/>
            <person name="Luecker S."/>
            <person name="Lage O.M."/>
            <person name="Pohl T."/>
            <person name="Merkel B.J."/>
            <person name="Hornburger P."/>
            <person name="Mueller R.-W."/>
            <person name="Bruemmer F."/>
            <person name="Labrenz M."/>
            <person name="Spormann A.M."/>
            <person name="Op den Camp H."/>
            <person name="Overmann J."/>
            <person name="Amann R."/>
            <person name="Jetten M.S.M."/>
            <person name="Mascher T."/>
            <person name="Medema M.H."/>
            <person name="Devos D.P."/>
            <person name="Kaster A.-K."/>
            <person name="Ovreas L."/>
            <person name="Rohde M."/>
            <person name="Galperin M.Y."/>
            <person name="Jogler C."/>
        </authorList>
    </citation>
    <scope>NUCLEOTIDE SEQUENCE [LARGE SCALE GENOMIC DNA]</scope>
    <source>
        <strain evidence="1 2">HG66A1</strain>
    </source>
</reference>
<evidence type="ECO:0000313" key="2">
    <source>
        <dbReference type="Proteomes" id="UP000320421"/>
    </source>
</evidence>
<evidence type="ECO:0000313" key="1">
    <source>
        <dbReference type="EMBL" id="QDT18455.1"/>
    </source>
</evidence>
<accession>A0A517PGG9</accession>
<organism evidence="1 2">
    <name type="scientific">Gimesia chilikensis</name>
    <dbReference type="NCBI Taxonomy" id="2605989"/>
    <lineage>
        <taxon>Bacteria</taxon>
        <taxon>Pseudomonadati</taxon>
        <taxon>Planctomycetota</taxon>
        <taxon>Planctomycetia</taxon>
        <taxon>Planctomycetales</taxon>
        <taxon>Planctomycetaceae</taxon>
        <taxon>Gimesia</taxon>
    </lineage>
</organism>
<keyword evidence="2" id="KW-1185">Reference proteome</keyword>
<proteinExistence type="predicted"/>
<gene>
    <name evidence="1" type="ORF">HG66A1_02160</name>
</gene>
<sequence length="159" mass="18420">MRRIPRFITNDERLDEYRSLPLDEALARIIAVWRSLPALYRGPGPIGMKEIPLGSQLADWLVYEHPETEQALYDHLQDESVVLRAYCVHTLLRMGSRLLLKVPDTITECHDKVTRCYGCSIVPAPLSDLFTDELDSNRRMFEGEDADKPSGWWHHESER</sequence>